<accession>A0A7V7PSC7</accession>
<dbReference type="GO" id="GO:0009254">
    <property type="term" value="P:peptidoglycan turnover"/>
    <property type="evidence" value="ECO:0007669"/>
    <property type="project" value="TreeGrafter"/>
</dbReference>
<dbReference type="InterPro" id="IPR019800">
    <property type="entry name" value="Glyco_hydro_3_AS"/>
</dbReference>
<dbReference type="EMBL" id="VZDO01000002">
    <property type="protein sequence ID" value="KAB0681987.1"/>
    <property type="molecule type" value="Genomic_DNA"/>
</dbReference>
<evidence type="ECO:0000256" key="3">
    <source>
        <dbReference type="ARBA" id="ARBA00012663"/>
    </source>
</evidence>
<dbReference type="InterPro" id="IPR050226">
    <property type="entry name" value="NagZ_Beta-hexosaminidase"/>
</dbReference>
<evidence type="ECO:0000256" key="2">
    <source>
        <dbReference type="ARBA" id="ARBA00005336"/>
    </source>
</evidence>
<dbReference type="InterPro" id="IPR036962">
    <property type="entry name" value="Glyco_hydro_3_N_sf"/>
</dbReference>
<dbReference type="RefSeq" id="WP_150968247.1">
    <property type="nucleotide sequence ID" value="NZ_VZDO01000002.1"/>
</dbReference>
<reference evidence="7 8" key="1">
    <citation type="submission" date="2019-09" db="EMBL/GenBank/DDBJ databases">
        <title>YIM 132180 draft genome.</title>
        <authorList>
            <person name="Zhang K."/>
        </authorList>
    </citation>
    <scope>NUCLEOTIDE SEQUENCE [LARGE SCALE GENOMIC DNA]</scope>
    <source>
        <strain evidence="7 8">YIM 132180</strain>
    </source>
</reference>
<comment type="similarity">
    <text evidence="2">Belongs to the glycosyl hydrolase 3 family.</text>
</comment>
<comment type="caution">
    <text evidence="7">The sequence shown here is derived from an EMBL/GenBank/DDBJ whole genome shotgun (WGS) entry which is preliminary data.</text>
</comment>
<evidence type="ECO:0000256" key="4">
    <source>
        <dbReference type="ARBA" id="ARBA00022801"/>
    </source>
</evidence>
<evidence type="ECO:0000256" key="1">
    <source>
        <dbReference type="ARBA" id="ARBA00001231"/>
    </source>
</evidence>
<dbReference type="EC" id="3.2.1.52" evidence="3"/>
<organism evidence="7 8">
    <name type="scientific">Plantimonas leprariae</name>
    <dbReference type="NCBI Taxonomy" id="2615207"/>
    <lineage>
        <taxon>Bacteria</taxon>
        <taxon>Pseudomonadati</taxon>
        <taxon>Pseudomonadota</taxon>
        <taxon>Alphaproteobacteria</taxon>
        <taxon>Hyphomicrobiales</taxon>
        <taxon>Aurantimonadaceae</taxon>
        <taxon>Plantimonas</taxon>
    </lineage>
</organism>
<dbReference type="InterPro" id="IPR017853">
    <property type="entry name" value="GH"/>
</dbReference>
<dbReference type="PANTHER" id="PTHR30480:SF13">
    <property type="entry name" value="BETA-HEXOSAMINIDASE"/>
    <property type="match status" value="1"/>
</dbReference>
<dbReference type="PROSITE" id="PS00775">
    <property type="entry name" value="GLYCOSYL_HYDROL_F3"/>
    <property type="match status" value="1"/>
</dbReference>
<sequence>MSEQKAWIAGCAGKRLSPDEKAFYADERPWGFILFGRNVGEAAELRDLVAELREAGGRETTPILVDQEGGRVQRLRPPLAPRYPASARLGELHDSDPEAAERAAWLTGRLFAFDLAAYGFTVDCLPCLDVPVAGANSVIGDRAYSSSPEVVAKLGRAAAAGLAAGGLLPVMKHMPGHGRGNADSHLSLPVVEASCAELEASDFQPFRALADLPAAMTAHILFRDIDPDQPTTLSPIVIADVIRGRLGFGGLLLTDDMSMKALQGEMRDLGRRAIEAGCDIALHCNGDMAEMRAVAAGVPELVGVSAMRALAAEAYGPTHLQPADERTLRAEYEAIMGPPVA</sequence>
<keyword evidence="8" id="KW-1185">Reference proteome</keyword>
<dbReference type="Gene3D" id="3.20.20.300">
    <property type="entry name" value="Glycoside hydrolase, family 3, N-terminal domain"/>
    <property type="match status" value="1"/>
</dbReference>
<evidence type="ECO:0000259" key="6">
    <source>
        <dbReference type="Pfam" id="PF00933"/>
    </source>
</evidence>
<dbReference type="SUPFAM" id="SSF51445">
    <property type="entry name" value="(Trans)glycosidases"/>
    <property type="match status" value="1"/>
</dbReference>
<evidence type="ECO:0000313" key="7">
    <source>
        <dbReference type="EMBL" id="KAB0681987.1"/>
    </source>
</evidence>
<dbReference type="Pfam" id="PF00933">
    <property type="entry name" value="Glyco_hydro_3"/>
    <property type="match status" value="1"/>
</dbReference>
<dbReference type="AlphaFoldDB" id="A0A7V7PSC7"/>
<dbReference type="NCBIfam" id="NF003740">
    <property type="entry name" value="PRK05337.1"/>
    <property type="match status" value="1"/>
</dbReference>
<dbReference type="GO" id="GO:0005975">
    <property type="term" value="P:carbohydrate metabolic process"/>
    <property type="evidence" value="ECO:0007669"/>
    <property type="project" value="InterPro"/>
</dbReference>
<comment type="catalytic activity">
    <reaction evidence="1">
        <text>Hydrolysis of terminal non-reducing N-acetyl-D-hexosamine residues in N-acetyl-beta-D-hexosaminides.</text>
        <dbReference type="EC" id="3.2.1.52"/>
    </reaction>
</comment>
<dbReference type="PANTHER" id="PTHR30480">
    <property type="entry name" value="BETA-HEXOSAMINIDASE-RELATED"/>
    <property type="match status" value="1"/>
</dbReference>
<dbReference type="GO" id="GO:0004563">
    <property type="term" value="F:beta-N-acetylhexosaminidase activity"/>
    <property type="evidence" value="ECO:0007669"/>
    <property type="project" value="UniProtKB-EC"/>
</dbReference>
<dbReference type="InterPro" id="IPR001764">
    <property type="entry name" value="Glyco_hydro_3_N"/>
</dbReference>
<evidence type="ECO:0000256" key="5">
    <source>
        <dbReference type="ARBA" id="ARBA00023295"/>
    </source>
</evidence>
<gene>
    <name evidence="7" type="primary">nagZ</name>
    <name evidence="7" type="ORF">F6X38_04050</name>
</gene>
<name>A0A7V7PSC7_9HYPH</name>
<keyword evidence="4 7" id="KW-0378">Hydrolase</keyword>
<keyword evidence="5 7" id="KW-0326">Glycosidase</keyword>
<evidence type="ECO:0000313" key="8">
    <source>
        <dbReference type="Proteomes" id="UP000432089"/>
    </source>
</evidence>
<feature type="domain" description="Glycoside hydrolase family 3 N-terminal" evidence="6">
    <location>
        <begin position="31"/>
        <end position="298"/>
    </location>
</feature>
<proteinExistence type="inferred from homology"/>
<dbReference type="Proteomes" id="UP000432089">
    <property type="component" value="Unassembled WGS sequence"/>
</dbReference>
<protein>
    <recommendedName>
        <fullName evidence="3">beta-N-acetylhexosaminidase</fullName>
        <ecNumber evidence="3">3.2.1.52</ecNumber>
    </recommendedName>
</protein>